<keyword evidence="2 4" id="KW-0472">Membrane</keyword>
<evidence type="ECO:0000256" key="4">
    <source>
        <dbReference type="PROSITE-ProRule" id="PRU00473"/>
    </source>
</evidence>
<keyword evidence="8" id="KW-1185">Reference proteome</keyword>
<name>D1BXD3_XYLCX</name>
<dbReference type="PRINTS" id="PR01021">
    <property type="entry name" value="OMPADOMAIN"/>
</dbReference>
<evidence type="ECO:0000256" key="1">
    <source>
        <dbReference type="ARBA" id="ARBA00004442"/>
    </source>
</evidence>
<dbReference type="AlphaFoldDB" id="D1BXD3"/>
<accession>D1BXD3</accession>
<dbReference type="Pfam" id="PF00691">
    <property type="entry name" value="OmpA"/>
    <property type="match status" value="1"/>
</dbReference>
<reference evidence="8" key="1">
    <citation type="submission" date="2009-11" db="EMBL/GenBank/DDBJ databases">
        <title>The complete chromosome of Xylanimonas cellulosilytica DSM 15894.</title>
        <authorList>
            <consortium name="US DOE Joint Genome Institute (JGI-PGF)"/>
            <person name="Lucas S."/>
            <person name="Copeland A."/>
            <person name="Lapidus A."/>
            <person name="Glavina del Rio T."/>
            <person name="Dalin E."/>
            <person name="Tice H."/>
            <person name="Bruce D."/>
            <person name="Goodwin L."/>
            <person name="Pitluck S."/>
            <person name="Kyrpides N."/>
            <person name="Mavromatis K."/>
            <person name="Ivanova N."/>
            <person name="Mikhailova N."/>
            <person name="Foster B."/>
            <person name="Clum A."/>
            <person name="Brettin T."/>
            <person name="Detter J.C."/>
            <person name="Han C."/>
            <person name="Larimer F."/>
            <person name="Land M."/>
            <person name="Hauser L."/>
            <person name="Markowitz V."/>
            <person name="Cheng J.F."/>
            <person name="Hugenholtz P."/>
            <person name="Woyke T."/>
            <person name="Wu D."/>
            <person name="Gehrich-Schroeter G."/>
            <person name="Schneider S."/>
            <person name="Pukall S.R."/>
            <person name="Klenk H.P."/>
            <person name="Eisen J.A."/>
        </authorList>
    </citation>
    <scope>NUCLEOTIDE SEQUENCE [LARGE SCALE GENOMIC DNA]</scope>
    <source>
        <strain evidence="8">DSM 15894 / CECT 5975 / LMG 20990 / XIL07</strain>
    </source>
</reference>
<sequence>MLCAVVGAGPASAQSTTPASASSAPTPSPDPELMQKAEAALAEQAERIEAAEITDALRADATFDLAPEDATFALATEDATFTLRPDDSTITVETRQETEDDTVVTLTSDLLFGFGESALTPEAQAAVAELATTIPQDAAVRVDGHTDAVGSDELNLTLSEQRADAVAAVLSGARPDLVLTVEGHGEADPVASNEEGGVDNPAGRALNRRVEVTYPTP</sequence>
<feature type="compositionally biased region" description="Low complexity" evidence="5">
    <location>
        <begin position="8"/>
        <end position="25"/>
    </location>
</feature>
<reference evidence="7 8" key="2">
    <citation type="journal article" date="2010" name="Stand. Genomic Sci.">
        <title>Complete genome sequence of Xylanimonas cellulosilytica type strain (XIL07).</title>
        <authorList>
            <person name="Foster B."/>
            <person name="Pukall R."/>
            <person name="Abt B."/>
            <person name="Nolan M."/>
            <person name="Glavina Del Rio T."/>
            <person name="Chen F."/>
            <person name="Lucas S."/>
            <person name="Tice H."/>
            <person name="Pitluck S."/>
            <person name="Cheng J.-F."/>
            <person name="Chertkov O."/>
            <person name="Brettin T."/>
            <person name="Han C."/>
            <person name="Detter J.C."/>
            <person name="Bruce D."/>
            <person name="Goodwin L."/>
            <person name="Ivanova N."/>
            <person name="Mavromatis K."/>
            <person name="Pati A."/>
            <person name="Mikhailova N."/>
            <person name="Chen A."/>
            <person name="Palaniappan K."/>
            <person name="Land M."/>
            <person name="Hauser L."/>
            <person name="Chang Y.-J."/>
            <person name="Jeffries C.D."/>
            <person name="Chain P."/>
            <person name="Rohde M."/>
            <person name="Goeker M."/>
            <person name="Bristow J."/>
            <person name="Eisen J.A."/>
            <person name="Markowitz V."/>
            <person name="Hugenholtz P."/>
            <person name="Kyrpides N.C."/>
            <person name="Klenk H.-P."/>
            <person name="Lapidus A."/>
        </authorList>
    </citation>
    <scope>NUCLEOTIDE SEQUENCE [LARGE SCALE GENOMIC DNA]</scope>
    <source>
        <strain evidence="8">DSM 15894 / CECT 5975 / LMG 20990 / XIL07</strain>
    </source>
</reference>
<dbReference type="InterPro" id="IPR050330">
    <property type="entry name" value="Bact_OuterMem_StrucFunc"/>
</dbReference>
<dbReference type="CDD" id="cd07185">
    <property type="entry name" value="OmpA_C-like"/>
    <property type="match status" value="1"/>
</dbReference>
<proteinExistence type="predicted"/>
<feature type="region of interest" description="Disordered" evidence="5">
    <location>
        <begin position="1"/>
        <end position="33"/>
    </location>
</feature>
<gene>
    <name evidence="7" type="ordered locus">Xcel_0704</name>
</gene>
<dbReference type="STRING" id="446471.Xcel_0704"/>
<dbReference type="Gene3D" id="3.30.1330.60">
    <property type="entry name" value="OmpA-like domain"/>
    <property type="match status" value="1"/>
</dbReference>
<evidence type="ECO:0000256" key="3">
    <source>
        <dbReference type="ARBA" id="ARBA00023237"/>
    </source>
</evidence>
<evidence type="ECO:0000256" key="5">
    <source>
        <dbReference type="SAM" id="MobiDB-lite"/>
    </source>
</evidence>
<organism evidence="7 8">
    <name type="scientific">Xylanimonas cellulosilytica (strain DSM 15894 / JCM 12276 / CECT 5975 / KCTC 9989 / LMG 20990 / NBRC 107835 / XIL07)</name>
    <dbReference type="NCBI Taxonomy" id="446471"/>
    <lineage>
        <taxon>Bacteria</taxon>
        <taxon>Bacillati</taxon>
        <taxon>Actinomycetota</taxon>
        <taxon>Actinomycetes</taxon>
        <taxon>Micrococcales</taxon>
        <taxon>Promicromonosporaceae</taxon>
        <taxon>Xylanimonas</taxon>
    </lineage>
</organism>
<dbReference type="PANTHER" id="PTHR30329:SF21">
    <property type="entry name" value="LIPOPROTEIN YIAD-RELATED"/>
    <property type="match status" value="1"/>
</dbReference>
<comment type="subcellular location">
    <subcellularLocation>
        <location evidence="1">Cell outer membrane</location>
    </subcellularLocation>
</comment>
<dbReference type="eggNOG" id="COG2885">
    <property type="taxonomic scope" value="Bacteria"/>
</dbReference>
<dbReference type="GO" id="GO:0009279">
    <property type="term" value="C:cell outer membrane"/>
    <property type="evidence" value="ECO:0007669"/>
    <property type="project" value="UniProtKB-SubCell"/>
</dbReference>
<dbReference type="PROSITE" id="PS51123">
    <property type="entry name" value="OMPA_2"/>
    <property type="match status" value="1"/>
</dbReference>
<dbReference type="SUPFAM" id="SSF103088">
    <property type="entry name" value="OmpA-like"/>
    <property type="match status" value="1"/>
</dbReference>
<dbReference type="EMBL" id="CP001821">
    <property type="protein sequence ID" value="ACZ29743.1"/>
    <property type="molecule type" value="Genomic_DNA"/>
</dbReference>
<evidence type="ECO:0000313" key="8">
    <source>
        <dbReference type="Proteomes" id="UP000002255"/>
    </source>
</evidence>
<dbReference type="PANTHER" id="PTHR30329">
    <property type="entry name" value="STATOR ELEMENT OF FLAGELLAR MOTOR COMPLEX"/>
    <property type="match status" value="1"/>
</dbReference>
<evidence type="ECO:0000313" key="7">
    <source>
        <dbReference type="EMBL" id="ACZ29743.1"/>
    </source>
</evidence>
<feature type="region of interest" description="Disordered" evidence="5">
    <location>
        <begin position="187"/>
        <end position="217"/>
    </location>
</feature>
<feature type="domain" description="OmpA-like" evidence="6">
    <location>
        <begin position="99"/>
        <end position="217"/>
    </location>
</feature>
<dbReference type="Proteomes" id="UP000002255">
    <property type="component" value="Chromosome"/>
</dbReference>
<dbReference type="KEGG" id="xce:Xcel_0704"/>
<dbReference type="InterPro" id="IPR036737">
    <property type="entry name" value="OmpA-like_sf"/>
</dbReference>
<evidence type="ECO:0000259" key="6">
    <source>
        <dbReference type="PROSITE" id="PS51123"/>
    </source>
</evidence>
<dbReference type="InterPro" id="IPR006664">
    <property type="entry name" value="OMP_bac"/>
</dbReference>
<dbReference type="InterPro" id="IPR006665">
    <property type="entry name" value="OmpA-like"/>
</dbReference>
<evidence type="ECO:0000256" key="2">
    <source>
        <dbReference type="ARBA" id="ARBA00023136"/>
    </source>
</evidence>
<dbReference type="HOGENOM" id="CLU_016890_10_2_11"/>
<keyword evidence="3" id="KW-0998">Cell outer membrane</keyword>
<protein>
    <submittedName>
        <fullName evidence="7">OmpA/MotB domain protein</fullName>
    </submittedName>
</protein>